<comment type="caution">
    <text evidence="5">The sequence shown here is derived from an EMBL/GenBank/DDBJ whole genome shotgun (WGS) entry which is preliminary data.</text>
</comment>
<protein>
    <recommendedName>
        <fullName evidence="4">NAD(P)-binding domain-containing protein</fullName>
    </recommendedName>
</protein>
<dbReference type="Gene3D" id="3.40.50.720">
    <property type="entry name" value="NAD(P)-binding Rossmann-like Domain"/>
    <property type="match status" value="1"/>
</dbReference>
<sequence>MRADAYHPGTKGDTTAGSLEQGRLTLNVGPRSLGSRFFADDGLWRNAPILTGKGSFPPLPDVHNILVTGGEGFIASWLVRHLVTKYPEAYTVISFDKLDYCSSRHNARMLESRPNFRFVHGNVTNEDDVVECLKRYQIDTIFHLAAHTHVDNSFGNSYAFNVNNDFGTHVLLESVRKVDTVRRLYHISTDEVFGEVETGQGDLKEHSLLKPTNPYAATKASAEMMVNAFAKSFKIPAVVIRLNNIYGPHQYPEKIIPKFTNLLRRQMPLFIHGDGKHTRRYLYAGDAVDAFDTILHKGVLGEIYNVDSRDEVSNFELATKLLGMFGITNMESWIQWTPDRPFNDRRYAVDGSKLRRLGWTQRVTFDTGLAATVDWYSKFSRWWGAIDNTILAAFPVVKDGQVIGPAPNEPSHIMHVQKETTAGAVCDVQTVATPAGNGEVLTTFERTGKKRPADEAVGSMVAAEIAQEGPFAVSVECNGGASPKKRKVEVLD</sequence>
<dbReference type="GO" id="GO:0009225">
    <property type="term" value="P:nucleotide-sugar metabolic process"/>
    <property type="evidence" value="ECO:0007669"/>
    <property type="project" value="InterPro"/>
</dbReference>
<keyword evidence="2" id="KW-0520">NAD</keyword>
<evidence type="ECO:0000259" key="4">
    <source>
        <dbReference type="Pfam" id="PF16363"/>
    </source>
</evidence>
<accession>A0AAV9PER4</accession>
<dbReference type="InterPro" id="IPR036291">
    <property type="entry name" value="NAD(P)-bd_dom_sf"/>
</dbReference>
<evidence type="ECO:0000313" key="5">
    <source>
        <dbReference type="EMBL" id="KAK5172143.1"/>
    </source>
</evidence>
<dbReference type="FunFam" id="3.40.50.720:FF:000304">
    <property type="entry name" value="UDP-glucose 4,6-dehydratase"/>
    <property type="match status" value="1"/>
</dbReference>
<dbReference type="Pfam" id="PF16363">
    <property type="entry name" value="GDP_Man_Dehyd"/>
    <property type="match status" value="1"/>
</dbReference>
<comment type="cofactor">
    <cofactor evidence="1">
        <name>NAD(+)</name>
        <dbReference type="ChEBI" id="CHEBI:57540"/>
    </cofactor>
</comment>
<dbReference type="InterPro" id="IPR005888">
    <property type="entry name" value="dTDP_Gluc_deHydtase"/>
</dbReference>
<organism evidence="5 6">
    <name type="scientific">Saxophila tyrrhenica</name>
    <dbReference type="NCBI Taxonomy" id="1690608"/>
    <lineage>
        <taxon>Eukaryota</taxon>
        <taxon>Fungi</taxon>
        <taxon>Dikarya</taxon>
        <taxon>Ascomycota</taxon>
        <taxon>Pezizomycotina</taxon>
        <taxon>Dothideomycetes</taxon>
        <taxon>Dothideomycetidae</taxon>
        <taxon>Mycosphaerellales</taxon>
        <taxon>Extremaceae</taxon>
        <taxon>Saxophila</taxon>
    </lineage>
</organism>
<name>A0AAV9PER4_9PEZI</name>
<dbReference type="RefSeq" id="XP_064660987.1">
    <property type="nucleotide sequence ID" value="XM_064801036.1"/>
</dbReference>
<evidence type="ECO:0000256" key="2">
    <source>
        <dbReference type="ARBA" id="ARBA00023027"/>
    </source>
</evidence>
<dbReference type="GeneID" id="89925127"/>
<dbReference type="Gene3D" id="3.90.25.10">
    <property type="entry name" value="UDP-galactose 4-epimerase, domain 1"/>
    <property type="match status" value="1"/>
</dbReference>
<feature type="domain" description="NAD(P)-binding" evidence="4">
    <location>
        <begin position="66"/>
        <end position="370"/>
    </location>
</feature>
<evidence type="ECO:0000256" key="1">
    <source>
        <dbReference type="ARBA" id="ARBA00001911"/>
    </source>
</evidence>
<dbReference type="AlphaFoldDB" id="A0AAV9PER4"/>
<dbReference type="CDD" id="cd05246">
    <property type="entry name" value="dTDP_GD_SDR_e"/>
    <property type="match status" value="1"/>
</dbReference>
<dbReference type="Proteomes" id="UP001337655">
    <property type="component" value="Unassembled WGS sequence"/>
</dbReference>
<keyword evidence="6" id="KW-1185">Reference proteome</keyword>
<dbReference type="EMBL" id="JAVRRT010000005">
    <property type="protein sequence ID" value="KAK5172143.1"/>
    <property type="molecule type" value="Genomic_DNA"/>
</dbReference>
<dbReference type="GO" id="GO:0008460">
    <property type="term" value="F:dTDP-glucose 4,6-dehydratase activity"/>
    <property type="evidence" value="ECO:0007669"/>
    <property type="project" value="InterPro"/>
</dbReference>
<dbReference type="InterPro" id="IPR016040">
    <property type="entry name" value="NAD(P)-bd_dom"/>
</dbReference>
<dbReference type="PANTHER" id="PTHR43000">
    <property type="entry name" value="DTDP-D-GLUCOSE 4,6-DEHYDRATASE-RELATED"/>
    <property type="match status" value="1"/>
</dbReference>
<reference evidence="5 6" key="1">
    <citation type="submission" date="2023-08" db="EMBL/GenBank/DDBJ databases">
        <title>Black Yeasts Isolated from many extreme environments.</title>
        <authorList>
            <person name="Coleine C."/>
            <person name="Stajich J.E."/>
            <person name="Selbmann L."/>
        </authorList>
    </citation>
    <scope>NUCLEOTIDE SEQUENCE [LARGE SCALE GENOMIC DNA]</scope>
    <source>
        <strain evidence="5 6">CCFEE 5935</strain>
    </source>
</reference>
<keyword evidence="3" id="KW-0456">Lyase</keyword>
<gene>
    <name evidence="5" type="ORF">LTR77_003781</name>
</gene>
<evidence type="ECO:0000313" key="6">
    <source>
        <dbReference type="Proteomes" id="UP001337655"/>
    </source>
</evidence>
<evidence type="ECO:0000256" key="3">
    <source>
        <dbReference type="ARBA" id="ARBA00023239"/>
    </source>
</evidence>
<dbReference type="SUPFAM" id="SSF51735">
    <property type="entry name" value="NAD(P)-binding Rossmann-fold domains"/>
    <property type="match status" value="1"/>
</dbReference>
<proteinExistence type="predicted"/>